<keyword evidence="11" id="KW-1185">Reference proteome</keyword>
<evidence type="ECO:0000256" key="7">
    <source>
        <dbReference type="SAM" id="Phobius"/>
    </source>
</evidence>
<evidence type="ECO:0000256" key="5">
    <source>
        <dbReference type="ARBA" id="ARBA00023136"/>
    </source>
</evidence>
<protein>
    <submittedName>
        <fullName evidence="10">RDD family protein</fullName>
    </submittedName>
</protein>
<feature type="transmembrane region" description="Helical" evidence="7">
    <location>
        <begin position="257"/>
        <end position="280"/>
    </location>
</feature>
<dbReference type="EMBL" id="RFLY01000017">
    <property type="protein sequence ID" value="RMH88999.1"/>
    <property type="molecule type" value="Genomic_DNA"/>
</dbReference>
<comment type="subcellular location">
    <subcellularLocation>
        <location evidence="1">Cell membrane</location>
        <topology evidence="1">Multi-pass membrane protein</topology>
    </subcellularLocation>
</comment>
<evidence type="ECO:0000256" key="1">
    <source>
        <dbReference type="ARBA" id="ARBA00004651"/>
    </source>
</evidence>
<accession>A0A3M2HNT8</accession>
<evidence type="ECO:0000256" key="2">
    <source>
        <dbReference type="ARBA" id="ARBA00022475"/>
    </source>
</evidence>
<feature type="transmembrane region" description="Helical" evidence="7">
    <location>
        <begin position="116"/>
        <end position="136"/>
    </location>
</feature>
<dbReference type="Gene3D" id="3.30.700.10">
    <property type="entry name" value="Glycoprotein, Type 4 Pilin"/>
    <property type="match status" value="1"/>
</dbReference>
<dbReference type="AlphaFoldDB" id="A0A3M2HNT8"/>
<dbReference type="InterPro" id="IPR001082">
    <property type="entry name" value="Pilin"/>
</dbReference>
<evidence type="ECO:0000259" key="8">
    <source>
        <dbReference type="Pfam" id="PF06271"/>
    </source>
</evidence>
<dbReference type="GO" id="GO:0009289">
    <property type="term" value="C:pilus"/>
    <property type="evidence" value="ECO:0007669"/>
    <property type="project" value="InterPro"/>
</dbReference>
<dbReference type="Pfam" id="PF14237">
    <property type="entry name" value="GYF_2"/>
    <property type="match status" value="1"/>
</dbReference>
<evidence type="ECO:0000256" key="4">
    <source>
        <dbReference type="ARBA" id="ARBA00022989"/>
    </source>
</evidence>
<sequence>MGMERHNWYYLDSARKRQGPLDTQQLRLALHNGEAHADMLAWREGMEAWKPLRDIAEFAELAATRPAPAGDSMATPAARSSGDLHRATDAPPPGRPHEVVHAGFWRRWAALFLDQLAISIPLIGLTLLFGFLNGAFRNIDRGQVSDLGDLYLFLYPIIAALYYSLQESGRHQATLGKRALNIKVTDTAGKPIKPPRALLRWMSASLSYLTLCIGFIMAAFTPEKKALHDVMAKTLVVDKWAFTPYPERQRGGRSGCLVVLVALAAVSAVGLAVIVAAFALSAYVRYATKDEDYLLATTQVMRMQIQHFHDQTGRCPVSGEDSFTQPRDYRDYMLQAVEFGPTGNGGCALRIDINGQKEKPPLVGQMTMEYRPDHGGVWRCSAHGLPNKSLPEDCR</sequence>
<dbReference type="Pfam" id="PF00114">
    <property type="entry name" value="Pilin"/>
    <property type="match status" value="1"/>
</dbReference>
<feature type="transmembrane region" description="Helical" evidence="7">
    <location>
        <begin position="148"/>
        <end position="165"/>
    </location>
</feature>
<comment type="caution">
    <text evidence="10">The sequence shown here is derived from an EMBL/GenBank/DDBJ whole genome shotgun (WGS) entry which is preliminary data.</text>
</comment>
<feature type="domain" description="GYF" evidence="9">
    <location>
        <begin position="8"/>
        <end position="58"/>
    </location>
</feature>
<feature type="transmembrane region" description="Helical" evidence="7">
    <location>
        <begin position="198"/>
        <end position="220"/>
    </location>
</feature>
<name>A0A3M2HNT8_9GAMM</name>
<dbReference type="Pfam" id="PF06271">
    <property type="entry name" value="RDD"/>
    <property type="match status" value="1"/>
</dbReference>
<dbReference type="Proteomes" id="UP000275012">
    <property type="component" value="Unassembled WGS sequence"/>
</dbReference>
<reference evidence="10 11" key="1">
    <citation type="submission" date="2018-10" db="EMBL/GenBank/DDBJ databases">
        <title>Proposal of Lysobacter pythonis sp. nov. isolated from royal pythons (Python regius).</title>
        <authorList>
            <person name="Hans-Juergen B."/>
            <person name="Huptas C."/>
            <person name="Sandra B."/>
            <person name="Igor L."/>
            <person name="Joachim S."/>
            <person name="Siegfried S."/>
            <person name="Mareike W."/>
            <person name="Peter K."/>
        </authorList>
    </citation>
    <scope>NUCLEOTIDE SEQUENCE [LARGE SCALE GENOMIC DNA]</scope>
    <source>
        <strain evidence="10 11">4284/11</strain>
    </source>
</reference>
<evidence type="ECO:0000313" key="11">
    <source>
        <dbReference type="Proteomes" id="UP000275012"/>
    </source>
</evidence>
<feature type="region of interest" description="Disordered" evidence="6">
    <location>
        <begin position="67"/>
        <end position="95"/>
    </location>
</feature>
<organism evidence="10 11">
    <name type="scientific">Solilutibacter pythonis</name>
    <dbReference type="NCBI Taxonomy" id="2483112"/>
    <lineage>
        <taxon>Bacteria</taxon>
        <taxon>Pseudomonadati</taxon>
        <taxon>Pseudomonadota</taxon>
        <taxon>Gammaproteobacteria</taxon>
        <taxon>Lysobacterales</taxon>
        <taxon>Lysobacteraceae</taxon>
        <taxon>Solilutibacter</taxon>
    </lineage>
</organism>
<dbReference type="PANTHER" id="PTHR36115">
    <property type="entry name" value="PROLINE-RICH ANTIGEN HOMOLOG-RELATED"/>
    <property type="match status" value="1"/>
</dbReference>
<keyword evidence="2" id="KW-1003">Cell membrane</keyword>
<evidence type="ECO:0000256" key="3">
    <source>
        <dbReference type="ARBA" id="ARBA00022692"/>
    </source>
</evidence>
<proteinExistence type="predicted"/>
<dbReference type="InterPro" id="IPR025640">
    <property type="entry name" value="GYF_2"/>
</dbReference>
<keyword evidence="3 7" id="KW-0812">Transmembrane</keyword>
<keyword evidence="5 7" id="KW-0472">Membrane</keyword>
<dbReference type="GO" id="GO:0005886">
    <property type="term" value="C:plasma membrane"/>
    <property type="evidence" value="ECO:0007669"/>
    <property type="project" value="UniProtKB-SubCell"/>
</dbReference>
<gene>
    <name evidence="10" type="ORF">EBB59_11035</name>
</gene>
<dbReference type="GO" id="GO:0007155">
    <property type="term" value="P:cell adhesion"/>
    <property type="evidence" value="ECO:0007669"/>
    <property type="project" value="InterPro"/>
</dbReference>
<evidence type="ECO:0000256" key="6">
    <source>
        <dbReference type="SAM" id="MobiDB-lite"/>
    </source>
</evidence>
<evidence type="ECO:0000313" key="10">
    <source>
        <dbReference type="EMBL" id="RMH88999.1"/>
    </source>
</evidence>
<dbReference type="InterPro" id="IPR051791">
    <property type="entry name" value="Pra-immunoreactive"/>
</dbReference>
<dbReference type="InterPro" id="IPR010432">
    <property type="entry name" value="RDD"/>
</dbReference>
<keyword evidence="4 7" id="KW-1133">Transmembrane helix</keyword>
<evidence type="ECO:0000259" key="9">
    <source>
        <dbReference type="Pfam" id="PF14237"/>
    </source>
</evidence>
<feature type="domain" description="RDD" evidence="8">
    <location>
        <begin position="102"/>
        <end position="233"/>
    </location>
</feature>